<gene>
    <name evidence="1" type="ORF">IMCC12053_2866</name>
</gene>
<protein>
    <submittedName>
        <fullName evidence="1">Rod shape-determining protein MreD</fullName>
    </submittedName>
</protein>
<organism evidence="1 2">
    <name type="scientific">Celeribacter marinus</name>
    <dbReference type="NCBI Taxonomy" id="1397108"/>
    <lineage>
        <taxon>Bacteria</taxon>
        <taxon>Pseudomonadati</taxon>
        <taxon>Pseudomonadota</taxon>
        <taxon>Alphaproteobacteria</taxon>
        <taxon>Rhodobacterales</taxon>
        <taxon>Roseobacteraceae</taxon>
        <taxon>Celeribacter</taxon>
    </lineage>
</organism>
<sequence>MVDPRTLRRWGHRAAFVAISGLALFLYLLPLNVGTARWPGPDLIVAFAFAWVLRRPTWMPLWLAAPVFLICDFMFLRPPGLWAALCVIALEFLRTRETTSRDMPFAVEWAMIAGVLFTMAGVYRAILAVFMVDLTSLGLVISGQISTLVVYPVVVLVSASMLGVRRLTPAEADELRGQA</sequence>
<dbReference type="RefSeq" id="WP_062220081.1">
    <property type="nucleotide sequence ID" value="NZ_CP012023.1"/>
</dbReference>
<dbReference type="AlphaFoldDB" id="A0A0N7HJ22"/>
<keyword evidence="2" id="KW-1185">Reference proteome</keyword>
<evidence type="ECO:0000313" key="1">
    <source>
        <dbReference type="EMBL" id="ALI56813.1"/>
    </source>
</evidence>
<dbReference type="KEGG" id="cmar:IMCC12053_2866"/>
<reference evidence="1 2" key="1">
    <citation type="submission" date="2015-05" db="EMBL/GenBank/DDBJ databases">
        <authorList>
            <person name="Wang D.B."/>
            <person name="Wang M."/>
        </authorList>
    </citation>
    <scope>NUCLEOTIDE SEQUENCE [LARGE SCALE GENOMIC DNA]</scope>
    <source>
        <strain evidence="1 2">IMCC 12053</strain>
    </source>
</reference>
<dbReference type="EMBL" id="CP012023">
    <property type="protein sequence ID" value="ALI56813.1"/>
    <property type="molecule type" value="Genomic_DNA"/>
</dbReference>
<dbReference type="Proteomes" id="UP000064920">
    <property type="component" value="Chromosome"/>
</dbReference>
<dbReference type="OrthoDB" id="7629477at2"/>
<dbReference type="STRING" id="1397108.IMCC12053_2866"/>
<dbReference type="PATRIC" id="fig|1397108.4.peg.2930"/>
<accession>A0A0N7HJ22</accession>
<name>A0A0N7HJ22_9RHOB</name>
<evidence type="ECO:0000313" key="2">
    <source>
        <dbReference type="Proteomes" id="UP000064920"/>
    </source>
</evidence>
<proteinExistence type="predicted"/>